<dbReference type="InterPro" id="IPR036388">
    <property type="entry name" value="WH-like_DNA-bd_sf"/>
</dbReference>
<reference evidence="1 2" key="1">
    <citation type="submission" date="2017-08" db="EMBL/GenBank/DDBJ databases">
        <title>Draft genome sequences of 64 type strains of genus Staph aureus.</title>
        <authorList>
            <person name="Cole K."/>
            <person name="Golubchik T."/>
            <person name="Russell J."/>
            <person name="Foster D."/>
            <person name="Llewelyn M."/>
            <person name="Wilson D."/>
            <person name="Crook D."/>
            <person name="Paul J."/>
        </authorList>
    </citation>
    <scope>NUCLEOTIDE SEQUENCE [LARGE SCALE GENOMIC DNA]</scope>
    <source>
        <strain evidence="1 2">DSM 21968</strain>
    </source>
</reference>
<protein>
    <submittedName>
        <fullName evidence="1">Transcriptional regulator</fullName>
    </submittedName>
</protein>
<dbReference type="GO" id="GO:0005829">
    <property type="term" value="C:cytosol"/>
    <property type="evidence" value="ECO:0007669"/>
    <property type="project" value="TreeGrafter"/>
</dbReference>
<sequence>MSISSRFSIGIHILTLIDATTDEVASSEYIAGSVNANPAMIRKIMGMLKKAGLIDVRPGVAGAQLAKDLTDITLLDVYKAVNAVKDNTLFNMHDNPNPNCNVGRNIQATIEPIFNMAQNALEQVFANITIATIVEDVQAREAARTLTE</sequence>
<dbReference type="PANTHER" id="PTHR33221">
    <property type="entry name" value="WINGED HELIX-TURN-HELIX TRANSCRIPTIONAL REGULATOR, RRF2 FAMILY"/>
    <property type="match status" value="1"/>
</dbReference>
<dbReference type="OrthoDB" id="213028at2"/>
<dbReference type="EMBL" id="PPRF01000004">
    <property type="protein sequence ID" value="PNZ30329.1"/>
    <property type="molecule type" value="Genomic_DNA"/>
</dbReference>
<gene>
    <name evidence="1" type="ORF">CD122_00575</name>
</gene>
<dbReference type="RefSeq" id="WP_103357084.1">
    <property type="nucleotide sequence ID" value="NZ_CP113107.1"/>
</dbReference>
<dbReference type="PROSITE" id="PS51197">
    <property type="entry name" value="HTH_RRF2_2"/>
    <property type="match status" value="1"/>
</dbReference>
<accession>A0A2K3YXI4</accession>
<evidence type="ECO:0000313" key="1">
    <source>
        <dbReference type="EMBL" id="PNZ30329.1"/>
    </source>
</evidence>
<dbReference type="Pfam" id="PF02082">
    <property type="entry name" value="Rrf2"/>
    <property type="match status" value="1"/>
</dbReference>
<proteinExistence type="predicted"/>
<dbReference type="InterPro" id="IPR036390">
    <property type="entry name" value="WH_DNA-bd_sf"/>
</dbReference>
<organism evidence="1 2">
    <name type="scientific">Staphylococcus rostri</name>
    <dbReference type="NCBI Taxonomy" id="522262"/>
    <lineage>
        <taxon>Bacteria</taxon>
        <taxon>Bacillati</taxon>
        <taxon>Bacillota</taxon>
        <taxon>Bacilli</taxon>
        <taxon>Bacillales</taxon>
        <taxon>Staphylococcaceae</taxon>
        <taxon>Staphylococcus</taxon>
    </lineage>
</organism>
<keyword evidence="2" id="KW-1185">Reference proteome</keyword>
<dbReference type="Proteomes" id="UP000242752">
    <property type="component" value="Unassembled WGS sequence"/>
</dbReference>
<dbReference type="FunFam" id="1.10.10.10:FF:000138">
    <property type="entry name" value="Rrf2 family transcriptional regulator"/>
    <property type="match status" value="1"/>
</dbReference>
<comment type="caution">
    <text evidence="1">The sequence shown here is derived from an EMBL/GenBank/DDBJ whole genome shotgun (WGS) entry which is preliminary data.</text>
</comment>
<dbReference type="AlphaFoldDB" id="A0A2K3YXI4"/>
<dbReference type="InterPro" id="IPR000944">
    <property type="entry name" value="Tscrpt_reg_Rrf2"/>
</dbReference>
<dbReference type="SUPFAM" id="SSF46785">
    <property type="entry name" value="Winged helix' DNA-binding domain"/>
    <property type="match status" value="1"/>
</dbReference>
<dbReference type="GO" id="GO:0003700">
    <property type="term" value="F:DNA-binding transcription factor activity"/>
    <property type="evidence" value="ECO:0007669"/>
    <property type="project" value="TreeGrafter"/>
</dbReference>
<name>A0A2K3YXI4_9STAP</name>
<dbReference type="PANTHER" id="PTHR33221:SF15">
    <property type="entry name" value="HTH-TYPE TRANSCRIPTIONAL REGULATOR YWGB-RELATED"/>
    <property type="match status" value="1"/>
</dbReference>
<evidence type="ECO:0000313" key="2">
    <source>
        <dbReference type="Proteomes" id="UP000242752"/>
    </source>
</evidence>
<dbReference type="Gene3D" id="1.10.10.10">
    <property type="entry name" value="Winged helix-like DNA-binding domain superfamily/Winged helix DNA-binding domain"/>
    <property type="match status" value="1"/>
</dbReference>